<evidence type="ECO:0000256" key="11">
    <source>
        <dbReference type="ARBA" id="ARBA00023159"/>
    </source>
</evidence>
<evidence type="ECO:0000256" key="6">
    <source>
        <dbReference type="ARBA" id="ARBA00022771"/>
    </source>
</evidence>
<evidence type="ECO:0000256" key="4">
    <source>
        <dbReference type="ARBA" id="ARBA00022490"/>
    </source>
</evidence>
<keyword evidence="8" id="KW-0805">Transcription regulation</keyword>
<feature type="region of interest" description="Disordered" evidence="15">
    <location>
        <begin position="169"/>
        <end position="207"/>
    </location>
</feature>
<evidence type="ECO:0000313" key="19">
    <source>
        <dbReference type="Proteomes" id="UP000663854"/>
    </source>
</evidence>
<sequence length="626" mass="70104">MQRKNKRQKYRIVFFYLFIIIHAEQQEYRLYDVLLTFFQSQWLHYKKKKTNFQRKKEKIMNHLTKASTVITNSDSSTTNDDQTPSIVNSEKMLLLNGNISQEPTTPCVLNTPNTCTKNSTFFYEIPSTVHTSTSTAFIRHYHSIVIGRSFGVISVDELEADTQSPTVSVLTQSLGQPPPSSLSDSSSSIDILPSHQNSSNQLLTSSSSVSSSIPSIVVTSSSTLSNVVDVSSTSSSSSNIYDDRKMQLPRSLINENKPFPLNLQLKKSIPHTTTSPPSSSSKTLIENSNLSDTNNKNDHDVASVNDQIHTLLTSNPVVTDYSINPSNSTTSVSNSLTVPSSTSTNETTMNYVDQSHYVPYGTHQAPPSYHEAVVKPPTSINNFMPTLNLNGTGLSYGKTTGTNDWTTTSTTTFNIQTPLISSCVKNEPQDYPTTTANGQAMQFAKPKNYPNRPSKTPLHERPFPCPIEHCPRRFSRSDELTRHIRIHTGDKPFQCKICARAFSRSDHLTTHIRTHTGEKPFSCDTCGRRFARSDERKRHGKVHQKTRNTNLIHHPLTKSPQHFNSLTILSNSLIPSMNEDDRTHDDMPDDIDDSSSQHSANDLSEQQQHQQFLCQPHPIHLSAHWG</sequence>
<evidence type="ECO:0000256" key="2">
    <source>
        <dbReference type="ARBA" id="ARBA00004496"/>
    </source>
</evidence>
<feature type="compositionally biased region" description="Polar residues" evidence="15">
    <location>
        <begin position="284"/>
        <end position="294"/>
    </location>
</feature>
<dbReference type="Proteomes" id="UP000663870">
    <property type="component" value="Unassembled WGS sequence"/>
</dbReference>
<evidence type="ECO:0000256" key="14">
    <source>
        <dbReference type="PROSITE-ProRule" id="PRU00042"/>
    </source>
</evidence>
<keyword evidence="6 14" id="KW-0863">Zinc-finger</keyword>
<feature type="compositionally biased region" description="Low complexity" evidence="15">
    <location>
        <begin position="181"/>
        <end position="207"/>
    </location>
</feature>
<dbReference type="SMART" id="SM00355">
    <property type="entry name" value="ZnF_C2H2"/>
    <property type="match status" value="3"/>
</dbReference>
<keyword evidence="11" id="KW-0010">Activator</keyword>
<feature type="region of interest" description="Disordered" evidence="15">
    <location>
        <begin position="325"/>
        <end position="347"/>
    </location>
</feature>
<dbReference type="Pfam" id="PF00096">
    <property type="entry name" value="zf-C2H2"/>
    <property type="match status" value="3"/>
</dbReference>
<feature type="compositionally biased region" description="Low complexity" evidence="15">
    <location>
        <begin position="268"/>
        <end position="283"/>
    </location>
</feature>
<dbReference type="PANTHER" id="PTHR23235">
    <property type="entry name" value="KRUEPPEL-LIKE TRANSCRIPTION FACTOR"/>
    <property type="match status" value="1"/>
</dbReference>
<reference evidence="17" key="1">
    <citation type="submission" date="2021-02" db="EMBL/GenBank/DDBJ databases">
        <authorList>
            <person name="Nowell W R."/>
        </authorList>
    </citation>
    <scope>NUCLEOTIDE SEQUENCE</scope>
</reference>
<keyword evidence="13" id="KW-0539">Nucleus</keyword>
<keyword evidence="12" id="KW-0804">Transcription</keyword>
<evidence type="ECO:0000256" key="10">
    <source>
        <dbReference type="ARBA" id="ARBA00023125"/>
    </source>
</evidence>
<feature type="domain" description="C2H2-type" evidence="16">
    <location>
        <begin position="493"/>
        <end position="520"/>
    </location>
</feature>
<keyword evidence="10" id="KW-0238">DNA-binding</keyword>
<gene>
    <name evidence="18" type="ORF">JXQ802_LOCUS12761</name>
    <name evidence="17" type="ORF">PYM288_LOCUS11561</name>
</gene>
<accession>A0A814CEU6</accession>
<dbReference type="SUPFAM" id="SSF57667">
    <property type="entry name" value="beta-beta-alpha zinc fingers"/>
    <property type="match status" value="2"/>
</dbReference>
<dbReference type="EMBL" id="CAJNOH010000197">
    <property type="protein sequence ID" value="CAF0940512.1"/>
    <property type="molecule type" value="Genomic_DNA"/>
</dbReference>
<feature type="compositionally biased region" description="Polar residues" evidence="15">
    <location>
        <begin position="594"/>
        <end position="605"/>
    </location>
</feature>
<organism evidence="17 19">
    <name type="scientific">Rotaria sordida</name>
    <dbReference type="NCBI Taxonomy" id="392033"/>
    <lineage>
        <taxon>Eukaryota</taxon>
        <taxon>Metazoa</taxon>
        <taxon>Spiralia</taxon>
        <taxon>Gnathifera</taxon>
        <taxon>Rotifera</taxon>
        <taxon>Eurotatoria</taxon>
        <taxon>Bdelloidea</taxon>
        <taxon>Philodinida</taxon>
        <taxon>Philodinidae</taxon>
        <taxon>Rotaria</taxon>
    </lineage>
</organism>
<dbReference type="GO" id="GO:0005737">
    <property type="term" value="C:cytoplasm"/>
    <property type="evidence" value="ECO:0007669"/>
    <property type="project" value="UniProtKB-SubCell"/>
</dbReference>
<feature type="region of interest" description="Disordered" evidence="15">
    <location>
        <begin position="575"/>
        <end position="609"/>
    </location>
</feature>
<feature type="domain" description="C2H2-type" evidence="16">
    <location>
        <begin position="521"/>
        <end position="548"/>
    </location>
</feature>
<evidence type="ECO:0000256" key="8">
    <source>
        <dbReference type="ARBA" id="ARBA00023015"/>
    </source>
</evidence>
<keyword evidence="7" id="KW-0862">Zinc</keyword>
<evidence type="ECO:0000256" key="13">
    <source>
        <dbReference type="ARBA" id="ARBA00023242"/>
    </source>
</evidence>
<evidence type="ECO:0000259" key="16">
    <source>
        <dbReference type="PROSITE" id="PS50157"/>
    </source>
</evidence>
<keyword evidence="20" id="KW-1185">Reference proteome</keyword>
<keyword evidence="9" id="KW-0090">Biological rhythms</keyword>
<comment type="subcellular location">
    <subcellularLocation>
        <location evidence="2">Cytoplasm</location>
    </subcellularLocation>
    <subcellularLocation>
        <location evidence="1">Nucleus</location>
    </subcellularLocation>
</comment>
<feature type="domain" description="C2H2-type" evidence="16">
    <location>
        <begin position="463"/>
        <end position="492"/>
    </location>
</feature>
<evidence type="ECO:0000256" key="15">
    <source>
        <dbReference type="SAM" id="MobiDB-lite"/>
    </source>
</evidence>
<name>A0A814CEU6_9BILA</name>
<dbReference type="GO" id="GO:0000981">
    <property type="term" value="F:DNA-binding transcription factor activity, RNA polymerase II-specific"/>
    <property type="evidence" value="ECO:0007669"/>
    <property type="project" value="TreeGrafter"/>
</dbReference>
<evidence type="ECO:0000256" key="9">
    <source>
        <dbReference type="ARBA" id="ARBA00023108"/>
    </source>
</evidence>
<dbReference type="InterPro" id="IPR013087">
    <property type="entry name" value="Znf_C2H2_type"/>
</dbReference>
<feature type="compositionally biased region" description="Low complexity" evidence="15">
    <location>
        <begin position="325"/>
        <end position="345"/>
    </location>
</feature>
<dbReference type="PANTHER" id="PTHR23235:SF42">
    <property type="entry name" value="EARLY GROWTH RESPONSE PROTEIN 1"/>
    <property type="match status" value="1"/>
</dbReference>
<keyword evidence="5" id="KW-0479">Metal-binding</keyword>
<dbReference type="AlphaFoldDB" id="A0A814CEU6"/>
<dbReference type="FunFam" id="3.30.160.60:FF:000515">
    <property type="entry name" value="early growth response protein 4"/>
    <property type="match status" value="1"/>
</dbReference>
<evidence type="ECO:0000313" key="18">
    <source>
        <dbReference type="EMBL" id="CAF0972806.1"/>
    </source>
</evidence>
<dbReference type="InterPro" id="IPR036236">
    <property type="entry name" value="Znf_C2H2_sf"/>
</dbReference>
<evidence type="ECO:0000256" key="12">
    <source>
        <dbReference type="ARBA" id="ARBA00023163"/>
    </source>
</evidence>
<comment type="caution">
    <text evidence="17">The sequence shown here is derived from an EMBL/GenBank/DDBJ whole genome shotgun (WGS) entry which is preliminary data.</text>
</comment>
<evidence type="ECO:0000256" key="3">
    <source>
        <dbReference type="ARBA" id="ARBA00005682"/>
    </source>
</evidence>
<proteinExistence type="inferred from homology"/>
<dbReference type="GO" id="GO:0048511">
    <property type="term" value="P:rhythmic process"/>
    <property type="evidence" value="ECO:0007669"/>
    <property type="project" value="UniProtKB-KW"/>
</dbReference>
<protein>
    <recommendedName>
        <fullName evidence="16">C2H2-type domain-containing protein</fullName>
    </recommendedName>
</protein>
<dbReference type="Proteomes" id="UP000663854">
    <property type="component" value="Unassembled WGS sequence"/>
</dbReference>
<feature type="region of interest" description="Disordered" evidence="15">
    <location>
        <begin position="268"/>
        <end position="300"/>
    </location>
</feature>
<dbReference type="GO" id="GO:0005634">
    <property type="term" value="C:nucleus"/>
    <property type="evidence" value="ECO:0007669"/>
    <property type="project" value="UniProtKB-SubCell"/>
</dbReference>
<comment type="similarity">
    <text evidence="3">Belongs to the EGR C2H2-type zinc-finger protein family.</text>
</comment>
<dbReference type="GO" id="GO:0000978">
    <property type="term" value="F:RNA polymerase II cis-regulatory region sequence-specific DNA binding"/>
    <property type="evidence" value="ECO:0007669"/>
    <property type="project" value="TreeGrafter"/>
</dbReference>
<dbReference type="PROSITE" id="PS50157">
    <property type="entry name" value="ZINC_FINGER_C2H2_2"/>
    <property type="match status" value="3"/>
</dbReference>
<evidence type="ECO:0000256" key="5">
    <source>
        <dbReference type="ARBA" id="ARBA00022723"/>
    </source>
</evidence>
<dbReference type="Gene3D" id="3.30.160.60">
    <property type="entry name" value="Classic Zinc Finger"/>
    <property type="match status" value="3"/>
</dbReference>
<evidence type="ECO:0000313" key="20">
    <source>
        <dbReference type="Proteomes" id="UP000663870"/>
    </source>
</evidence>
<dbReference type="EMBL" id="CAJNOL010000266">
    <property type="protein sequence ID" value="CAF0972806.1"/>
    <property type="molecule type" value="Genomic_DNA"/>
</dbReference>
<keyword evidence="4" id="KW-0963">Cytoplasm</keyword>
<dbReference type="GO" id="GO:0008270">
    <property type="term" value="F:zinc ion binding"/>
    <property type="evidence" value="ECO:0007669"/>
    <property type="project" value="UniProtKB-KW"/>
</dbReference>
<evidence type="ECO:0000256" key="7">
    <source>
        <dbReference type="ARBA" id="ARBA00022833"/>
    </source>
</evidence>
<evidence type="ECO:0000313" key="17">
    <source>
        <dbReference type="EMBL" id="CAF0940512.1"/>
    </source>
</evidence>
<evidence type="ECO:0000256" key="1">
    <source>
        <dbReference type="ARBA" id="ARBA00004123"/>
    </source>
</evidence>
<dbReference type="PROSITE" id="PS00028">
    <property type="entry name" value="ZINC_FINGER_C2H2_1"/>
    <property type="match status" value="3"/>
</dbReference>